<name>A0ABY6HNE4_9ARCH</name>
<gene>
    <name evidence="2" type="ORF">NEF87_001323</name>
</gene>
<keyword evidence="3" id="KW-1185">Reference proteome</keyword>
<evidence type="ECO:0008006" key="4">
    <source>
        <dbReference type="Google" id="ProtNLM"/>
    </source>
</evidence>
<sequence length="69" mass="8703">MSDEYYDFNQFSKSTKSKRRNRGPVERENRKIKTKPRQKDYHLIAKQVKQRERYDWIPEEIYERYSELD</sequence>
<proteinExistence type="predicted"/>
<evidence type="ECO:0000256" key="1">
    <source>
        <dbReference type="SAM" id="MobiDB-lite"/>
    </source>
</evidence>
<feature type="compositionally biased region" description="Basic and acidic residues" evidence="1">
    <location>
        <begin position="23"/>
        <end position="38"/>
    </location>
</feature>
<evidence type="ECO:0000313" key="2">
    <source>
        <dbReference type="EMBL" id="UYP45038.1"/>
    </source>
</evidence>
<reference evidence="2" key="1">
    <citation type="submission" date="2022-09" db="EMBL/GenBank/DDBJ databases">
        <title>Actin cytoskeleton and complex cell architecture in an #Asgard archaeon.</title>
        <authorList>
            <person name="Ponce Toledo R.I."/>
            <person name="Schleper C."/>
            <person name="Rodrigues Oliveira T."/>
            <person name="Wollweber F."/>
            <person name="Xu J."/>
            <person name="Rittmann S."/>
            <person name="Klingl A."/>
            <person name="Pilhofer M."/>
        </authorList>
    </citation>
    <scope>NUCLEOTIDE SEQUENCE</scope>
    <source>
        <strain evidence="2">B-35</strain>
    </source>
</reference>
<dbReference type="Proteomes" id="UP001208689">
    <property type="component" value="Chromosome"/>
</dbReference>
<dbReference type="EMBL" id="CP104013">
    <property type="protein sequence ID" value="UYP45038.1"/>
    <property type="molecule type" value="Genomic_DNA"/>
</dbReference>
<evidence type="ECO:0000313" key="3">
    <source>
        <dbReference type="Proteomes" id="UP001208689"/>
    </source>
</evidence>
<protein>
    <recommendedName>
        <fullName evidence="4">Transposase</fullName>
    </recommendedName>
</protein>
<accession>A0ABY6HNE4</accession>
<organism evidence="2 3">
    <name type="scientific">Candidatus Lokiarchaeum ossiferum</name>
    <dbReference type="NCBI Taxonomy" id="2951803"/>
    <lineage>
        <taxon>Archaea</taxon>
        <taxon>Promethearchaeati</taxon>
        <taxon>Promethearchaeota</taxon>
        <taxon>Promethearchaeia</taxon>
        <taxon>Promethearchaeales</taxon>
        <taxon>Promethearchaeaceae</taxon>
        <taxon>Candidatus Lokiarchaeum</taxon>
    </lineage>
</organism>
<feature type="region of interest" description="Disordered" evidence="1">
    <location>
        <begin position="1"/>
        <end position="38"/>
    </location>
</feature>